<proteinExistence type="predicted"/>
<dbReference type="SUPFAM" id="SSF52540">
    <property type="entry name" value="P-loop containing nucleoside triphosphate hydrolases"/>
    <property type="match status" value="1"/>
</dbReference>
<accession>A0A1V6P9H7</accession>
<dbReference type="STRING" id="69771.A0A1V6P9H7"/>
<dbReference type="InterPro" id="IPR027417">
    <property type="entry name" value="P-loop_NTPase"/>
</dbReference>
<dbReference type="EMBL" id="MDYL01000016">
    <property type="protein sequence ID" value="OQD73196.1"/>
    <property type="molecule type" value="Genomic_DNA"/>
</dbReference>
<organism evidence="2 3">
    <name type="scientific">Penicillium decumbens</name>
    <dbReference type="NCBI Taxonomy" id="69771"/>
    <lineage>
        <taxon>Eukaryota</taxon>
        <taxon>Fungi</taxon>
        <taxon>Dikarya</taxon>
        <taxon>Ascomycota</taxon>
        <taxon>Pezizomycotina</taxon>
        <taxon>Eurotiomycetes</taxon>
        <taxon>Eurotiomycetidae</taxon>
        <taxon>Eurotiales</taxon>
        <taxon>Aspergillaceae</taxon>
        <taxon>Penicillium</taxon>
    </lineage>
</organism>
<sequence>MNASKNSKDRSEKAKSNLVSESVPPSVTVKLAARLPQELKLSQIYSENLPGILVDFHGLIPATFLPILKNLQRIQREGELTFQKWVLPGRNSDNDRVKIPPPAYARTPGFVFSLASVSKDGSDDVKPDPSFPETVELLKLETQTGLDRGQCQGLFAALTRDHALIQGPPGTGKSYVGVKLVQVLLDVKEKAKLGPILVM</sequence>
<evidence type="ECO:0000256" key="1">
    <source>
        <dbReference type="SAM" id="MobiDB-lite"/>
    </source>
</evidence>
<reference evidence="3" key="1">
    <citation type="journal article" date="2017" name="Nat. Microbiol.">
        <title>Global analysis of biosynthetic gene clusters reveals vast potential of secondary metabolite production in Penicillium species.</title>
        <authorList>
            <person name="Nielsen J.C."/>
            <person name="Grijseels S."/>
            <person name="Prigent S."/>
            <person name="Ji B."/>
            <person name="Dainat J."/>
            <person name="Nielsen K.F."/>
            <person name="Frisvad J.C."/>
            <person name="Workman M."/>
            <person name="Nielsen J."/>
        </authorList>
    </citation>
    <scope>NUCLEOTIDE SEQUENCE [LARGE SCALE GENOMIC DNA]</scope>
    <source>
        <strain evidence="3">IBT 11843</strain>
    </source>
</reference>
<feature type="compositionally biased region" description="Basic and acidic residues" evidence="1">
    <location>
        <begin position="1"/>
        <end position="15"/>
    </location>
</feature>
<name>A0A1V6P9H7_PENDC</name>
<evidence type="ECO:0000313" key="3">
    <source>
        <dbReference type="Proteomes" id="UP000191522"/>
    </source>
</evidence>
<dbReference type="Gene3D" id="3.40.50.300">
    <property type="entry name" value="P-loop containing nucleotide triphosphate hydrolases"/>
    <property type="match status" value="1"/>
</dbReference>
<dbReference type="AlphaFoldDB" id="A0A1V6P9H7"/>
<evidence type="ECO:0008006" key="4">
    <source>
        <dbReference type="Google" id="ProtNLM"/>
    </source>
</evidence>
<gene>
    <name evidence="2" type="ORF">PENDEC_c016G01602</name>
</gene>
<dbReference type="OrthoDB" id="4366365at2759"/>
<evidence type="ECO:0000313" key="2">
    <source>
        <dbReference type="EMBL" id="OQD73196.1"/>
    </source>
</evidence>
<keyword evidence="3" id="KW-1185">Reference proteome</keyword>
<dbReference type="Proteomes" id="UP000191522">
    <property type="component" value="Unassembled WGS sequence"/>
</dbReference>
<protein>
    <recommendedName>
        <fullName evidence="4">DNA2/NAM7 helicase helicase domain-containing protein</fullName>
    </recommendedName>
</protein>
<comment type="caution">
    <text evidence="2">The sequence shown here is derived from an EMBL/GenBank/DDBJ whole genome shotgun (WGS) entry which is preliminary data.</text>
</comment>
<feature type="region of interest" description="Disordered" evidence="1">
    <location>
        <begin position="1"/>
        <end position="20"/>
    </location>
</feature>